<evidence type="ECO:0000256" key="1">
    <source>
        <dbReference type="SAM" id="SignalP"/>
    </source>
</evidence>
<feature type="chain" id="PRO_5045579065" evidence="1">
    <location>
        <begin position="21"/>
        <end position="545"/>
    </location>
</feature>
<accession>A0ABX1Y0K9</accession>
<dbReference type="PANTHER" id="PTHR43649">
    <property type="entry name" value="ARABINOSE-BINDING PROTEIN-RELATED"/>
    <property type="match status" value="1"/>
</dbReference>
<evidence type="ECO:0000313" key="2">
    <source>
        <dbReference type="EMBL" id="NOU74372.1"/>
    </source>
</evidence>
<feature type="signal peptide" evidence="1">
    <location>
        <begin position="1"/>
        <end position="20"/>
    </location>
</feature>
<evidence type="ECO:0000313" key="3">
    <source>
        <dbReference type="Proteomes" id="UP000616779"/>
    </source>
</evidence>
<comment type="caution">
    <text evidence="2">The sequence shown here is derived from an EMBL/GenBank/DDBJ whole genome shotgun (WGS) entry which is preliminary data.</text>
</comment>
<dbReference type="InterPro" id="IPR050490">
    <property type="entry name" value="Bact_solute-bd_prot1"/>
</dbReference>
<keyword evidence="1" id="KW-0732">Signal</keyword>
<dbReference type="Pfam" id="PF01547">
    <property type="entry name" value="SBP_bac_1"/>
    <property type="match status" value="1"/>
</dbReference>
<keyword evidence="3" id="KW-1185">Reference proteome</keyword>
<dbReference type="SUPFAM" id="SSF53850">
    <property type="entry name" value="Periplasmic binding protein-like II"/>
    <property type="match status" value="1"/>
</dbReference>
<protein>
    <submittedName>
        <fullName evidence="2">Extracellular solute-binding protein</fullName>
    </submittedName>
</protein>
<dbReference type="PROSITE" id="PS51257">
    <property type="entry name" value="PROKAR_LIPOPROTEIN"/>
    <property type="match status" value="1"/>
</dbReference>
<gene>
    <name evidence="2" type="ORF">GC098_23750</name>
</gene>
<dbReference type="Gene3D" id="3.40.190.10">
    <property type="entry name" value="Periplasmic binding protein-like II"/>
    <property type="match status" value="2"/>
</dbReference>
<dbReference type="InterPro" id="IPR006059">
    <property type="entry name" value="SBP"/>
</dbReference>
<sequence>MKKSMTMLVSTILVSTVFLSGCVSDSGKAGSSASPLASDSGSKVGADVKELKLKVVIPHFGGDATGTLVQQEFEKEIEKYLGAKVTIEWTRIPWGEYKEKTQVMLTSGDIPDIMLVRTQDNIIKYGEQGLFLDLSKYMDKMPNYKQFITATDNYEQYLMNKNKQLFAFYDGFSNPSDIEPSQYAAAYRLDVFEKNNIKVPTTLDEMYDAAKKLKTLYPDSYPVAQSEQYLGYDGILNANHTNGEIYWNGKQYVYGPTEEAYKESLVFLNKLYTEKLLDPAYWSDEMDQAKPKASTGKSFMYPLIWSGYVADFNANKEAGVKWALSMLADNPKYGKSWKYGSDPKGKGLNNGYGLVISAKAKNPEQLVKLVDYQYNDKMIDLLMWGIEGKSYEMKDGKKQYLPALKSSADFVGELAKMGVSASMRTRPGIVFTPQERIAVYTSVPDVLFYNSGKAQMENYYMASDKYGGKESIAPMDRAPKIMLTKDDNDRIANTMTPIKTYVKESSVKFIKGEMSFADWDKFQATIKKMGDYESILKLQNDKVKK</sequence>
<dbReference type="RefSeq" id="WP_171645781.1">
    <property type="nucleotide sequence ID" value="NZ_WHOA01000165.1"/>
</dbReference>
<dbReference type="PANTHER" id="PTHR43649:SF12">
    <property type="entry name" value="DIACETYLCHITOBIOSE BINDING PROTEIN DASA"/>
    <property type="match status" value="1"/>
</dbReference>
<dbReference type="EMBL" id="WHOA01000165">
    <property type="protein sequence ID" value="NOU74372.1"/>
    <property type="molecule type" value="Genomic_DNA"/>
</dbReference>
<reference evidence="2 3" key="1">
    <citation type="submission" date="2019-10" db="EMBL/GenBank/DDBJ databases">
        <title>Description of Paenibacillus terrestris sp. nov.</title>
        <authorList>
            <person name="Carlier A."/>
            <person name="Qi S."/>
        </authorList>
    </citation>
    <scope>NUCLEOTIDE SEQUENCE [LARGE SCALE GENOMIC DNA]</scope>
    <source>
        <strain evidence="2 3">LMG 31458</strain>
    </source>
</reference>
<organism evidence="2 3">
    <name type="scientific">Paenibacillus phytorum</name>
    <dbReference type="NCBI Taxonomy" id="2654977"/>
    <lineage>
        <taxon>Bacteria</taxon>
        <taxon>Bacillati</taxon>
        <taxon>Bacillota</taxon>
        <taxon>Bacilli</taxon>
        <taxon>Bacillales</taxon>
        <taxon>Paenibacillaceae</taxon>
        <taxon>Paenibacillus</taxon>
    </lineage>
</organism>
<proteinExistence type="predicted"/>
<dbReference type="Proteomes" id="UP000616779">
    <property type="component" value="Unassembled WGS sequence"/>
</dbReference>
<name>A0ABX1Y0K9_9BACL</name>